<reference evidence="4 5" key="1">
    <citation type="submission" date="2019-04" db="EMBL/GenBank/DDBJ databases">
        <title>Phreatobacter aquaticus sp. nov.</title>
        <authorList>
            <person name="Choi A."/>
            <person name="Baek K."/>
        </authorList>
    </citation>
    <scope>NUCLEOTIDE SEQUENCE [LARGE SCALE GENOMIC DNA]</scope>
    <source>
        <strain evidence="4 5">NMCR1094</strain>
    </source>
</reference>
<dbReference type="Proteomes" id="UP000298588">
    <property type="component" value="Chromosome"/>
</dbReference>
<dbReference type="InterPro" id="IPR006076">
    <property type="entry name" value="FAD-dep_OxRdtase"/>
</dbReference>
<dbReference type="KEGG" id="paqt:E8L99_01530"/>
<dbReference type="PANTHER" id="PTHR13847:SF280">
    <property type="entry name" value="D-AMINO ACID DEHYDROGENASE"/>
    <property type="match status" value="1"/>
</dbReference>
<dbReference type="RefSeq" id="WP_137097897.1">
    <property type="nucleotide sequence ID" value="NZ_CP039865.1"/>
</dbReference>
<gene>
    <name evidence="4" type="ORF">E8L99_01530</name>
</gene>
<dbReference type="GO" id="GO:0005737">
    <property type="term" value="C:cytoplasm"/>
    <property type="evidence" value="ECO:0007669"/>
    <property type="project" value="TreeGrafter"/>
</dbReference>
<dbReference type="Gene3D" id="3.30.9.10">
    <property type="entry name" value="D-Amino Acid Oxidase, subunit A, domain 2"/>
    <property type="match status" value="2"/>
</dbReference>
<dbReference type="OrthoDB" id="9787190at2"/>
<dbReference type="EMBL" id="CP039865">
    <property type="protein sequence ID" value="QCK84562.1"/>
    <property type="molecule type" value="Genomic_DNA"/>
</dbReference>
<name>A0A4D7QJQ9_9HYPH</name>
<evidence type="ECO:0000256" key="1">
    <source>
        <dbReference type="ARBA" id="ARBA00009410"/>
    </source>
</evidence>
<evidence type="ECO:0000256" key="2">
    <source>
        <dbReference type="ARBA" id="ARBA00023002"/>
    </source>
</evidence>
<dbReference type="GO" id="GO:0008718">
    <property type="term" value="F:D-amino-acid dehydrogenase activity"/>
    <property type="evidence" value="ECO:0007669"/>
    <property type="project" value="TreeGrafter"/>
</dbReference>
<accession>A0A4D7QJQ9</accession>
<dbReference type="Pfam" id="PF01266">
    <property type="entry name" value="DAO"/>
    <property type="match status" value="1"/>
</dbReference>
<feature type="domain" description="FAD dependent oxidoreductase" evidence="3">
    <location>
        <begin position="19"/>
        <end position="413"/>
    </location>
</feature>
<proteinExistence type="inferred from homology"/>
<dbReference type="SUPFAM" id="SSF51905">
    <property type="entry name" value="FAD/NAD(P)-binding domain"/>
    <property type="match status" value="1"/>
</dbReference>
<dbReference type="GO" id="GO:0055130">
    <property type="term" value="P:D-alanine catabolic process"/>
    <property type="evidence" value="ECO:0007669"/>
    <property type="project" value="TreeGrafter"/>
</dbReference>
<dbReference type="GO" id="GO:0005886">
    <property type="term" value="C:plasma membrane"/>
    <property type="evidence" value="ECO:0007669"/>
    <property type="project" value="TreeGrafter"/>
</dbReference>
<sequence>MSPPLNRIDSDERLPEAADVVVIGGGIIGVSTAYQLAKKGSSVALIEKGHVGAEQSSRNWGWCRQQGRAREELPLARESLRLWEEMQTESGADAGFRRTGVLFLTKDPAEVQRWEKWADMARESQIHTTVLSQAEVAEKVPGNTEGYIAGLLTPSDGRAEPSMAVPALAGGARRLGATIHQGCAARGMETSAGRVSAVVTEKGRIRTNAVVLAGGAWSSLFCRRHGVDMPQGIVKATACRTTPAPEISEFGAVGTPNYCVRRRLDGSFTVALRQRGTVDITPDLLRYAFAFLPTYRKRREGLKIRIGMSFIEQLLRGTNWSFDEVSPFEKTRVLDPAPDMSLVNEALAKFVAANPGLSGIGIAEAWGGAIDTSPDTIPVISGVKSLPGFFIATGFSGHGFGIGPGSGRLAAELVRGDTPFMDPTFYEHERLVDGRPIKMAETL</sequence>
<evidence type="ECO:0000313" key="5">
    <source>
        <dbReference type="Proteomes" id="UP000298588"/>
    </source>
</evidence>
<dbReference type="InterPro" id="IPR036188">
    <property type="entry name" value="FAD/NAD-bd_sf"/>
</dbReference>
<dbReference type="AlphaFoldDB" id="A0A4D7QJQ9"/>
<protein>
    <submittedName>
        <fullName evidence="4">FAD-binding oxidoreductase</fullName>
    </submittedName>
</protein>
<dbReference type="Gene3D" id="3.50.50.60">
    <property type="entry name" value="FAD/NAD(P)-binding domain"/>
    <property type="match status" value="2"/>
</dbReference>
<evidence type="ECO:0000313" key="4">
    <source>
        <dbReference type="EMBL" id="QCK84562.1"/>
    </source>
</evidence>
<organism evidence="4 5">
    <name type="scientific">Phreatobacter aquaticus</name>
    <dbReference type="NCBI Taxonomy" id="2570229"/>
    <lineage>
        <taxon>Bacteria</taxon>
        <taxon>Pseudomonadati</taxon>
        <taxon>Pseudomonadota</taxon>
        <taxon>Alphaproteobacteria</taxon>
        <taxon>Hyphomicrobiales</taxon>
        <taxon>Phreatobacteraceae</taxon>
        <taxon>Phreatobacter</taxon>
    </lineage>
</organism>
<comment type="similarity">
    <text evidence="1">Belongs to the DadA oxidoreductase family.</text>
</comment>
<evidence type="ECO:0000259" key="3">
    <source>
        <dbReference type="Pfam" id="PF01266"/>
    </source>
</evidence>
<keyword evidence="2" id="KW-0560">Oxidoreductase</keyword>
<keyword evidence="5" id="KW-1185">Reference proteome</keyword>
<dbReference type="PANTHER" id="PTHR13847">
    <property type="entry name" value="SARCOSINE DEHYDROGENASE-RELATED"/>
    <property type="match status" value="1"/>
</dbReference>